<dbReference type="AlphaFoldDB" id="A0A9P0DA74"/>
<evidence type="ECO:0000256" key="1">
    <source>
        <dbReference type="SAM" id="MobiDB-lite"/>
    </source>
</evidence>
<protein>
    <submittedName>
        <fullName evidence="2">Uncharacterized protein</fullName>
    </submittedName>
</protein>
<gene>
    <name evidence="2" type="ORF">PSYICH_LOCUS13220</name>
</gene>
<sequence>MITVKDIDEDKVSKLALNKAGLDFKIVGKFQLRLAIFGVPVEFEAEDLKEGVLNELELDQDKLTIKHKFGPKGQHFNHWVVEVSAKNRATLLTNERVIDANEGFSVDTDKNSCDSDTLICSKGSGHKKYHFDTRQNEIPGTSSARNLDSPSKTDGTSQKVEMICQSTMMFKEQNPPEKEKLTRKTERKI</sequence>
<dbReference type="Proteomes" id="UP001153636">
    <property type="component" value="Chromosome 7"/>
</dbReference>
<feature type="region of interest" description="Disordered" evidence="1">
    <location>
        <begin position="130"/>
        <end position="189"/>
    </location>
</feature>
<dbReference type="EMBL" id="OV651819">
    <property type="protein sequence ID" value="CAH1113043.1"/>
    <property type="molecule type" value="Genomic_DNA"/>
</dbReference>
<evidence type="ECO:0000313" key="3">
    <source>
        <dbReference type="Proteomes" id="UP001153636"/>
    </source>
</evidence>
<accession>A0A9P0DA74</accession>
<name>A0A9P0DA74_9CUCU</name>
<reference evidence="2" key="1">
    <citation type="submission" date="2022-01" db="EMBL/GenBank/DDBJ databases">
        <authorList>
            <person name="King R."/>
        </authorList>
    </citation>
    <scope>NUCLEOTIDE SEQUENCE</scope>
</reference>
<proteinExistence type="predicted"/>
<evidence type="ECO:0000313" key="2">
    <source>
        <dbReference type="EMBL" id="CAH1113043.1"/>
    </source>
</evidence>
<feature type="compositionally biased region" description="Basic and acidic residues" evidence="1">
    <location>
        <begin position="174"/>
        <end position="189"/>
    </location>
</feature>
<feature type="compositionally biased region" description="Polar residues" evidence="1">
    <location>
        <begin position="136"/>
        <end position="168"/>
    </location>
</feature>
<dbReference type="OrthoDB" id="6806291at2759"/>
<keyword evidence="3" id="KW-1185">Reference proteome</keyword>
<organism evidence="2 3">
    <name type="scientific">Psylliodes chrysocephalus</name>
    <dbReference type="NCBI Taxonomy" id="3402493"/>
    <lineage>
        <taxon>Eukaryota</taxon>
        <taxon>Metazoa</taxon>
        <taxon>Ecdysozoa</taxon>
        <taxon>Arthropoda</taxon>
        <taxon>Hexapoda</taxon>
        <taxon>Insecta</taxon>
        <taxon>Pterygota</taxon>
        <taxon>Neoptera</taxon>
        <taxon>Endopterygota</taxon>
        <taxon>Coleoptera</taxon>
        <taxon>Polyphaga</taxon>
        <taxon>Cucujiformia</taxon>
        <taxon>Chrysomeloidea</taxon>
        <taxon>Chrysomelidae</taxon>
        <taxon>Galerucinae</taxon>
        <taxon>Alticini</taxon>
        <taxon>Psylliodes</taxon>
    </lineage>
</organism>